<gene>
    <name evidence="2" type="ORF">D9611_012869</name>
</gene>
<evidence type="ECO:0000259" key="1">
    <source>
        <dbReference type="PROSITE" id="PS50011"/>
    </source>
</evidence>
<evidence type="ECO:0000313" key="3">
    <source>
        <dbReference type="Proteomes" id="UP000541558"/>
    </source>
</evidence>
<reference evidence="2 3" key="1">
    <citation type="journal article" date="2020" name="ISME J.">
        <title>Uncovering the hidden diversity of litter-decomposition mechanisms in mushroom-forming fungi.</title>
        <authorList>
            <person name="Floudas D."/>
            <person name="Bentzer J."/>
            <person name="Ahren D."/>
            <person name="Johansson T."/>
            <person name="Persson P."/>
            <person name="Tunlid A."/>
        </authorList>
    </citation>
    <scope>NUCLEOTIDE SEQUENCE [LARGE SCALE GENOMIC DNA]</scope>
    <source>
        <strain evidence="2 3">CBS 175.51</strain>
    </source>
</reference>
<dbReference type="PROSITE" id="PS50011">
    <property type="entry name" value="PROTEIN_KINASE_DOM"/>
    <property type="match status" value="1"/>
</dbReference>
<accession>A0A8H5F145</accession>
<protein>
    <recommendedName>
        <fullName evidence="1">Protein kinase domain-containing protein</fullName>
    </recommendedName>
</protein>
<dbReference type="InterPro" id="IPR011009">
    <property type="entry name" value="Kinase-like_dom_sf"/>
</dbReference>
<dbReference type="GO" id="GO:0004672">
    <property type="term" value="F:protein kinase activity"/>
    <property type="evidence" value="ECO:0007669"/>
    <property type="project" value="InterPro"/>
</dbReference>
<dbReference type="PANTHER" id="PTHR24362">
    <property type="entry name" value="SERINE/THREONINE-PROTEIN KINASE NEK"/>
    <property type="match status" value="1"/>
</dbReference>
<dbReference type="EMBL" id="JAACJK010000173">
    <property type="protein sequence ID" value="KAF5319766.1"/>
    <property type="molecule type" value="Genomic_DNA"/>
</dbReference>
<sequence length="203" mass="23050">MTLQLAECLEFLHNHNIAHRDFCYYNVMIDASKLIPGGFHPLDPYCTPEGKQHGSPGGLKCRSRWSVRPNDYYVIDFGLSERFEKGMDIRVTGICGQDMSVPEMSLTIPYDPFPVDVYHLGNMLLKHYNAYAPNNGLDRLKDIAQKMTQADPKMRPTVREVAEAVRKASKAISFISRRSRVWPNGYSSGLLKLLIRLGVMNPM</sequence>
<dbReference type="OrthoDB" id="5987198at2759"/>
<organism evidence="2 3">
    <name type="scientific">Ephemerocybe angulata</name>
    <dbReference type="NCBI Taxonomy" id="980116"/>
    <lineage>
        <taxon>Eukaryota</taxon>
        <taxon>Fungi</taxon>
        <taxon>Dikarya</taxon>
        <taxon>Basidiomycota</taxon>
        <taxon>Agaricomycotina</taxon>
        <taxon>Agaricomycetes</taxon>
        <taxon>Agaricomycetidae</taxon>
        <taxon>Agaricales</taxon>
        <taxon>Agaricineae</taxon>
        <taxon>Psathyrellaceae</taxon>
        <taxon>Ephemerocybe</taxon>
    </lineage>
</organism>
<dbReference type="InterPro" id="IPR000719">
    <property type="entry name" value="Prot_kinase_dom"/>
</dbReference>
<proteinExistence type="predicted"/>
<evidence type="ECO:0000313" key="2">
    <source>
        <dbReference type="EMBL" id="KAF5319766.1"/>
    </source>
</evidence>
<dbReference type="Proteomes" id="UP000541558">
    <property type="component" value="Unassembled WGS sequence"/>
</dbReference>
<dbReference type="PANTHER" id="PTHR24362:SF309">
    <property type="entry name" value="PROTEIN KINASE DOMAIN-CONTAINING PROTEIN"/>
    <property type="match status" value="1"/>
</dbReference>
<comment type="caution">
    <text evidence="2">The sequence shown here is derived from an EMBL/GenBank/DDBJ whole genome shotgun (WGS) entry which is preliminary data.</text>
</comment>
<dbReference type="AlphaFoldDB" id="A0A8H5F145"/>
<dbReference type="GO" id="GO:0005524">
    <property type="term" value="F:ATP binding"/>
    <property type="evidence" value="ECO:0007669"/>
    <property type="project" value="InterPro"/>
</dbReference>
<name>A0A8H5F145_9AGAR</name>
<feature type="domain" description="Protein kinase" evidence="1">
    <location>
        <begin position="1"/>
        <end position="203"/>
    </location>
</feature>
<keyword evidence="3" id="KW-1185">Reference proteome</keyword>
<dbReference type="Pfam" id="PF00069">
    <property type="entry name" value="Pkinase"/>
    <property type="match status" value="1"/>
</dbReference>
<dbReference type="SUPFAM" id="SSF56112">
    <property type="entry name" value="Protein kinase-like (PK-like)"/>
    <property type="match status" value="1"/>
</dbReference>
<dbReference type="Gene3D" id="1.10.510.10">
    <property type="entry name" value="Transferase(Phosphotransferase) domain 1"/>
    <property type="match status" value="1"/>
</dbReference>